<feature type="transmembrane region" description="Helical" evidence="7">
    <location>
        <begin position="353"/>
        <end position="372"/>
    </location>
</feature>
<feature type="transmembrane region" description="Helical" evidence="7">
    <location>
        <begin position="142"/>
        <end position="161"/>
    </location>
</feature>
<evidence type="ECO:0000256" key="6">
    <source>
        <dbReference type="SAM" id="MobiDB-lite"/>
    </source>
</evidence>
<comment type="subcellular location">
    <subcellularLocation>
        <location evidence="1">Membrane</location>
        <topology evidence="1">Multi-pass membrane protein</topology>
    </subcellularLocation>
</comment>
<feature type="transmembrane region" description="Helical" evidence="7">
    <location>
        <begin position="325"/>
        <end position="346"/>
    </location>
</feature>
<dbReference type="EMBL" id="JAPDMQ010000156">
    <property type="protein sequence ID" value="KAK0532607.1"/>
    <property type="molecule type" value="Genomic_DNA"/>
</dbReference>
<dbReference type="Gene3D" id="1.20.1250.20">
    <property type="entry name" value="MFS general substrate transporter like domains"/>
    <property type="match status" value="2"/>
</dbReference>
<dbReference type="Pfam" id="PF07690">
    <property type="entry name" value="MFS_1"/>
    <property type="match status" value="1"/>
</dbReference>
<evidence type="ECO:0000256" key="4">
    <source>
        <dbReference type="ARBA" id="ARBA00022989"/>
    </source>
</evidence>
<keyword evidence="9" id="KW-1185">Reference proteome</keyword>
<protein>
    <recommendedName>
        <fullName evidence="10">Major facilitator superfamily (MFS) profile domain-containing protein</fullName>
    </recommendedName>
</protein>
<evidence type="ECO:0000256" key="7">
    <source>
        <dbReference type="SAM" id="Phobius"/>
    </source>
</evidence>
<dbReference type="PANTHER" id="PTHR43791:SF55">
    <property type="entry name" value="TRANSPORTER, PUTATIVE (AFU_ORTHOLOGUE AFUA_6G01820)-RELATED"/>
    <property type="match status" value="1"/>
</dbReference>
<comment type="caution">
    <text evidence="8">The sequence shown here is derived from an EMBL/GenBank/DDBJ whole genome shotgun (WGS) entry which is preliminary data.</text>
</comment>
<evidence type="ECO:0000256" key="3">
    <source>
        <dbReference type="ARBA" id="ARBA00022692"/>
    </source>
</evidence>
<feature type="transmembrane region" description="Helical" evidence="7">
    <location>
        <begin position="384"/>
        <end position="403"/>
    </location>
</feature>
<keyword evidence="2" id="KW-0813">Transport</keyword>
<keyword evidence="4 7" id="KW-1133">Transmembrane helix</keyword>
<evidence type="ECO:0000256" key="5">
    <source>
        <dbReference type="ARBA" id="ARBA00023136"/>
    </source>
</evidence>
<feature type="transmembrane region" description="Helical" evidence="7">
    <location>
        <begin position="80"/>
        <end position="98"/>
    </location>
</feature>
<dbReference type="GO" id="GO:0016020">
    <property type="term" value="C:membrane"/>
    <property type="evidence" value="ECO:0007669"/>
    <property type="project" value="UniProtKB-SubCell"/>
</dbReference>
<dbReference type="GO" id="GO:0022857">
    <property type="term" value="F:transmembrane transporter activity"/>
    <property type="evidence" value="ECO:0007669"/>
    <property type="project" value="InterPro"/>
</dbReference>
<sequence>MDALLMPILVISYGLQYYDKAILGSASLFGILKDLDLATPLPNGKTSLTRYSTATSAFYWGYIMGVLPLALLLQRMRLNLFLGGAVLLWGAIAILTPVVQNYHGLVAQRFFLGAVESAVSPGFVLVTRMWYVRDEHPVRLGIWYSATGLFSIFSGLVNYGIGKAASKPSSGIAAWKAMYLFAGGLTMFFGIIVLLILPPSPQRDALLKIPGFNKFTLSEKAEFARRTRADQNLIKTSNPISDEKDKEDEATHGDADDATTNTGSDSVAGANQRAWSKAQVIEALSDYKIYIYFLQATALYITNGGVTAFGPLILKSFGYTPLRSIILQTPAGATTAVGIYITTYLARKTKHTLHALLALSCLPTLAGAIMIWKSDWSNRATPLAGFYLLSIFGAPFVLVLSSATANVKGSTKQSITSGAIFLGYNVGNIAAPYLVKAPQAPQHYRDCFLSIIICMCITIVLSAILAVGMHLQNAARDREQQDALAQQAPGEKQELAAHDDDLTDWQDRRFRYTL</sequence>
<feature type="compositionally biased region" description="Basic and acidic residues" evidence="6">
    <location>
        <begin position="241"/>
        <end position="255"/>
    </location>
</feature>
<feature type="transmembrane region" description="Helical" evidence="7">
    <location>
        <begin position="415"/>
        <end position="435"/>
    </location>
</feature>
<feature type="region of interest" description="Disordered" evidence="6">
    <location>
        <begin position="234"/>
        <end position="267"/>
    </location>
</feature>
<name>A0AAN6GGF1_9BASI</name>
<keyword evidence="3 7" id="KW-0812">Transmembrane</keyword>
<evidence type="ECO:0000256" key="1">
    <source>
        <dbReference type="ARBA" id="ARBA00004141"/>
    </source>
</evidence>
<dbReference type="SUPFAM" id="SSF103473">
    <property type="entry name" value="MFS general substrate transporter"/>
    <property type="match status" value="1"/>
</dbReference>
<gene>
    <name evidence="8" type="ORF">OC842_003246</name>
</gene>
<dbReference type="AlphaFoldDB" id="A0AAN6GGF1"/>
<feature type="transmembrane region" description="Helical" evidence="7">
    <location>
        <begin position="57"/>
        <end position="73"/>
    </location>
</feature>
<evidence type="ECO:0000256" key="2">
    <source>
        <dbReference type="ARBA" id="ARBA00022448"/>
    </source>
</evidence>
<feature type="transmembrane region" description="Helical" evidence="7">
    <location>
        <begin position="173"/>
        <end position="197"/>
    </location>
</feature>
<evidence type="ECO:0000313" key="8">
    <source>
        <dbReference type="EMBL" id="KAK0532607.1"/>
    </source>
</evidence>
<organism evidence="8 9">
    <name type="scientific">Tilletia horrida</name>
    <dbReference type="NCBI Taxonomy" id="155126"/>
    <lineage>
        <taxon>Eukaryota</taxon>
        <taxon>Fungi</taxon>
        <taxon>Dikarya</taxon>
        <taxon>Basidiomycota</taxon>
        <taxon>Ustilaginomycotina</taxon>
        <taxon>Exobasidiomycetes</taxon>
        <taxon>Tilletiales</taxon>
        <taxon>Tilletiaceae</taxon>
        <taxon>Tilletia</taxon>
    </lineage>
</organism>
<accession>A0AAN6GGF1</accession>
<dbReference type="InterPro" id="IPR036259">
    <property type="entry name" value="MFS_trans_sf"/>
</dbReference>
<evidence type="ECO:0000313" key="9">
    <source>
        <dbReference type="Proteomes" id="UP001176521"/>
    </source>
</evidence>
<keyword evidence="5 7" id="KW-0472">Membrane</keyword>
<proteinExistence type="predicted"/>
<feature type="transmembrane region" description="Helical" evidence="7">
    <location>
        <begin position="110"/>
        <end position="130"/>
    </location>
</feature>
<reference evidence="8" key="1">
    <citation type="journal article" date="2023" name="PhytoFront">
        <title>Draft Genome Resources of Seven Strains of Tilletia horrida, Causal Agent of Kernel Smut of Rice.</title>
        <authorList>
            <person name="Khanal S."/>
            <person name="Antony Babu S."/>
            <person name="Zhou X.G."/>
        </authorList>
    </citation>
    <scope>NUCLEOTIDE SEQUENCE</scope>
    <source>
        <strain evidence="8">TX3</strain>
    </source>
</reference>
<feature type="transmembrane region" description="Helical" evidence="7">
    <location>
        <begin position="289"/>
        <end position="313"/>
    </location>
</feature>
<dbReference type="Proteomes" id="UP001176521">
    <property type="component" value="Unassembled WGS sequence"/>
</dbReference>
<dbReference type="PANTHER" id="PTHR43791">
    <property type="entry name" value="PERMEASE-RELATED"/>
    <property type="match status" value="1"/>
</dbReference>
<dbReference type="InterPro" id="IPR011701">
    <property type="entry name" value="MFS"/>
</dbReference>
<feature type="transmembrane region" description="Helical" evidence="7">
    <location>
        <begin position="447"/>
        <end position="468"/>
    </location>
</feature>
<evidence type="ECO:0008006" key="10">
    <source>
        <dbReference type="Google" id="ProtNLM"/>
    </source>
</evidence>